<comment type="caution">
    <text evidence="1">The sequence shown here is derived from an EMBL/GenBank/DDBJ whole genome shotgun (WGS) entry which is preliminary data.</text>
</comment>
<reference evidence="1" key="1">
    <citation type="journal article" date="2015" name="Nature">
        <title>Complex archaea that bridge the gap between prokaryotes and eukaryotes.</title>
        <authorList>
            <person name="Spang A."/>
            <person name="Saw J.H."/>
            <person name="Jorgensen S.L."/>
            <person name="Zaremba-Niedzwiedzka K."/>
            <person name="Martijn J."/>
            <person name="Lind A.E."/>
            <person name="van Eijk R."/>
            <person name="Schleper C."/>
            <person name="Guy L."/>
            <person name="Ettema T.J."/>
        </authorList>
    </citation>
    <scope>NUCLEOTIDE SEQUENCE</scope>
</reference>
<dbReference type="AlphaFoldDB" id="A0A0F9HCW2"/>
<organism evidence="1">
    <name type="scientific">marine sediment metagenome</name>
    <dbReference type="NCBI Taxonomy" id="412755"/>
    <lineage>
        <taxon>unclassified sequences</taxon>
        <taxon>metagenomes</taxon>
        <taxon>ecological metagenomes</taxon>
    </lineage>
</organism>
<name>A0A0F9HCW2_9ZZZZ</name>
<gene>
    <name evidence="1" type="ORF">LCGC14_1718640</name>
</gene>
<accession>A0A0F9HCW2</accession>
<protein>
    <submittedName>
        <fullName evidence="1">Uncharacterized protein</fullName>
    </submittedName>
</protein>
<dbReference type="EMBL" id="LAZR01015431">
    <property type="protein sequence ID" value="KKM13201.1"/>
    <property type="molecule type" value="Genomic_DNA"/>
</dbReference>
<sequence length="62" mass="7211">MSRVKINDGRWVDTRQLCTACKQGSFLISVLRTVVKVHGTEMYKEVWKCDNCGGESFRQWTK</sequence>
<proteinExistence type="predicted"/>
<evidence type="ECO:0000313" key="1">
    <source>
        <dbReference type="EMBL" id="KKM13201.1"/>
    </source>
</evidence>